<dbReference type="GO" id="GO:0008270">
    <property type="term" value="F:zinc ion binding"/>
    <property type="evidence" value="ECO:0007669"/>
    <property type="project" value="InterPro"/>
</dbReference>
<dbReference type="Gene3D" id="4.10.240.10">
    <property type="entry name" value="Zn(2)-C6 fungal-type DNA-binding domain"/>
    <property type="match status" value="1"/>
</dbReference>
<keyword evidence="6" id="KW-0804">Transcription</keyword>
<dbReference type="GO" id="GO:0005634">
    <property type="term" value="C:nucleus"/>
    <property type="evidence" value="ECO:0007669"/>
    <property type="project" value="UniProtKB-SubCell"/>
</dbReference>
<dbReference type="Proteomes" id="UP000182444">
    <property type="component" value="Chromosome 1C"/>
</dbReference>
<dbReference type="VEuPathDB" id="FungiDB:YALI1_C26501g"/>
<feature type="compositionally biased region" description="Basic residues" evidence="9">
    <location>
        <begin position="864"/>
        <end position="878"/>
    </location>
</feature>
<evidence type="ECO:0000313" key="10">
    <source>
        <dbReference type="EMBL" id="AOW03080.1"/>
    </source>
</evidence>
<dbReference type="eggNOG" id="ENOG502QTKQ">
    <property type="taxonomic scope" value="Eukaryota"/>
</dbReference>
<evidence type="ECO:0000256" key="6">
    <source>
        <dbReference type="ARBA" id="ARBA00023163"/>
    </source>
</evidence>
<dbReference type="SMART" id="SM00906">
    <property type="entry name" value="Fungal_trans"/>
    <property type="match status" value="1"/>
</dbReference>
<proteinExistence type="predicted"/>
<dbReference type="InterPro" id="IPR007219">
    <property type="entry name" value="XnlR_reg_dom"/>
</dbReference>
<feature type="coiled-coil region" evidence="8">
    <location>
        <begin position="68"/>
        <end position="95"/>
    </location>
</feature>
<evidence type="ECO:0000256" key="5">
    <source>
        <dbReference type="ARBA" id="ARBA00023125"/>
    </source>
</evidence>
<keyword evidence="8" id="KW-0175">Coiled coil</keyword>
<dbReference type="KEGG" id="yli:2909947"/>
<feature type="compositionally biased region" description="Low complexity" evidence="9">
    <location>
        <begin position="111"/>
        <end position="155"/>
    </location>
</feature>
<dbReference type="GeneID" id="2909947"/>
<dbReference type="SMART" id="SM00066">
    <property type="entry name" value="GAL4"/>
    <property type="match status" value="1"/>
</dbReference>
<dbReference type="GO" id="GO:0006351">
    <property type="term" value="P:DNA-templated transcription"/>
    <property type="evidence" value="ECO:0007669"/>
    <property type="project" value="InterPro"/>
</dbReference>
<evidence type="ECO:0000256" key="8">
    <source>
        <dbReference type="SAM" id="Coils"/>
    </source>
</evidence>
<dbReference type="GO" id="GO:0003677">
    <property type="term" value="F:DNA binding"/>
    <property type="evidence" value="ECO:0007669"/>
    <property type="project" value="UniProtKB-KW"/>
</dbReference>
<protein>
    <submittedName>
        <fullName evidence="10">Uncharacterized protein</fullName>
    </submittedName>
</protein>
<evidence type="ECO:0000256" key="9">
    <source>
        <dbReference type="SAM" id="MobiDB-lite"/>
    </source>
</evidence>
<keyword evidence="2" id="KW-0479">Metal-binding</keyword>
<dbReference type="FunFam" id="4.10.240.10:FF:000007">
    <property type="entry name" value="C6 transcription factor FacB"/>
    <property type="match status" value="1"/>
</dbReference>
<dbReference type="AlphaFoldDB" id="A0A1D8NBS6"/>
<reference evidence="10 11" key="1">
    <citation type="journal article" date="2016" name="PLoS ONE">
        <title>Sequence Assembly of Yarrowia lipolytica Strain W29/CLIB89 Shows Transposable Element Diversity.</title>
        <authorList>
            <person name="Magnan C."/>
            <person name="Yu J."/>
            <person name="Chang I."/>
            <person name="Jahn E."/>
            <person name="Kanomata Y."/>
            <person name="Wu J."/>
            <person name="Zeller M."/>
            <person name="Oakes M."/>
            <person name="Baldi P."/>
            <person name="Sandmeyer S."/>
        </authorList>
    </citation>
    <scope>NUCLEOTIDE SEQUENCE [LARGE SCALE GENOMIC DNA]</scope>
    <source>
        <strain evidence="11">CLIB89(W29)</strain>
    </source>
</reference>
<dbReference type="GO" id="GO:0000981">
    <property type="term" value="F:DNA-binding transcription factor activity, RNA polymerase II-specific"/>
    <property type="evidence" value="ECO:0007669"/>
    <property type="project" value="InterPro"/>
</dbReference>
<sequence>MPDGAQAWKIIKTPGSHTDRIAQACDRCRSKKIKCDGKRPHCSHCVSVGFECKTSDKLTRRAFPRGYTEALEDRIRQLEAENNKLLGILDLKDEQMEMINRVSSVMDRKSSTSSASPTPTPTDTKSTTNNTKTITNSKATSQNTATTSPASPTADSSDDDCEPYTVRQAKVISSDGSFRGASAGGAFLKVLSDRFRPKNPKVVPLIQQLFTNLSRSSDYDRYTDATAPTKRIAFVEAQSTLSFLNQLYLPPMVITDRLVSTYFSEWHAMFPVLDHCQFLADYRLFNELMAASSMDKTPATFRRHEQNYAAKMSVDIKYFATTLLLVCSLAAHFIAPQIADVVSIPELERNWRSLLEMPHVILPLASTTASTRLLAAYNLALTYSLHVNAIDDIWKYRSLVSATCHRMGLNRCQDGLRYENGTALTPYDQEIRQRLFWVTYIQDTFVASFMGTNQSFILEEVKCGLPSVDDEGLQHLRDSDSSDSEESKNTPHCFRALISFSQVLSEVISALYTLSKTSQSYKVIIELENKLQKWHRELPSDLKFEFANGMPVPTCGGVHQKSPLLYLMYNYAKILIHLPALCGESRNNTTQNAASIAVIQSAKSYVQVSNYLRVRNVLPTLCLNPSGVSAQLMLVILYGSVDYSKGGSLLQEVRQMVPQCIEGLNSDMKLQIPGSINLDSYDLLEEISTIILAFPARKKSTNEVKRRGSRVVDSTTEKITAPLPNPVSAAPLPIPVKEEVLFKDEGLFSDIHVKIENSPPEPHDSLEHFLGTNAMVTPAHTASAPSSTNGEDDFKGATTFSQANSACGQLEQTQESWDVIDDSFKTLMMPSMSTGGAAHCNMRSLSVGNHSMALDYTHNNQHQGHNHHGQNHNQHHHNSIPADLFAPPPLHPQQLTATGFTDIDRVRPVTGDNFDWGVNGILDWDWK</sequence>
<dbReference type="InterPro" id="IPR001138">
    <property type="entry name" value="Zn2Cys6_DnaBD"/>
</dbReference>
<feature type="region of interest" description="Disordered" evidence="9">
    <location>
        <begin position="859"/>
        <end position="881"/>
    </location>
</feature>
<dbReference type="PANTHER" id="PTHR46910:SF12">
    <property type="entry name" value="REGULATORY PROTEIN CAT8"/>
    <property type="match status" value="1"/>
</dbReference>
<comment type="subcellular location">
    <subcellularLocation>
        <location evidence="1">Nucleus</location>
    </subcellularLocation>
</comment>
<name>A0A1D8NBS6_YARLL</name>
<keyword evidence="4" id="KW-0805">Transcription regulation</keyword>
<organism evidence="10 11">
    <name type="scientific">Yarrowia lipolytica</name>
    <name type="common">Candida lipolytica</name>
    <dbReference type="NCBI Taxonomy" id="4952"/>
    <lineage>
        <taxon>Eukaryota</taxon>
        <taxon>Fungi</taxon>
        <taxon>Dikarya</taxon>
        <taxon>Ascomycota</taxon>
        <taxon>Saccharomycotina</taxon>
        <taxon>Dipodascomycetes</taxon>
        <taxon>Dipodascales</taxon>
        <taxon>Dipodascales incertae sedis</taxon>
        <taxon>Yarrowia</taxon>
    </lineage>
</organism>
<dbReference type="OrthoDB" id="1924787at2759"/>
<dbReference type="VEuPathDB" id="FungiDB:YALI0_C19151g"/>
<dbReference type="InterPro" id="IPR050987">
    <property type="entry name" value="AtrR-like"/>
</dbReference>
<dbReference type="Pfam" id="PF00172">
    <property type="entry name" value="Zn_clus"/>
    <property type="match status" value="1"/>
</dbReference>
<dbReference type="SUPFAM" id="SSF57701">
    <property type="entry name" value="Zn2/Cys6 DNA-binding domain"/>
    <property type="match status" value="1"/>
</dbReference>
<dbReference type="InterPro" id="IPR036864">
    <property type="entry name" value="Zn2-C6_fun-type_DNA-bd_sf"/>
</dbReference>
<evidence type="ECO:0000256" key="3">
    <source>
        <dbReference type="ARBA" id="ARBA00022833"/>
    </source>
</evidence>
<dbReference type="OMA" id="TNVGFEC"/>
<dbReference type="EMBL" id="CP017555">
    <property type="protein sequence ID" value="AOW03080.1"/>
    <property type="molecule type" value="Genomic_DNA"/>
</dbReference>
<keyword evidence="7" id="KW-0539">Nucleus</keyword>
<accession>A0A1D8NBS6</accession>
<keyword evidence="3" id="KW-0862">Zinc</keyword>
<dbReference type="PROSITE" id="PS00463">
    <property type="entry name" value="ZN2_CY6_FUNGAL_1"/>
    <property type="match status" value="1"/>
</dbReference>
<evidence type="ECO:0000256" key="4">
    <source>
        <dbReference type="ARBA" id="ARBA00023015"/>
    </source>
</evidence>
<evidence type="ECO:0000313" key="11">
    <source>
        <dbReference type="Proteomes" id="UP000182444"/>
    </source>
</evidence>
<dbReference type="CDD" id="cd00067">
    <property type="entry name" value="GAL4"/>
    <property type="match status" value="1"/>
</dbReference>
<evidence type="ECO:0000256" key="1">
    <source>
        <dbReference type="ARBA" id="ARBA00004123"/>
    </source>
</evidence>
<dbReference type="CDD" id="cd12148">
    <property type="entry name" value="fungal_TF_MHR"/>
    <property type="match status" value="1"/>
</dbReference>
<evidence type="ECO:0000256" key="2">
    <source>
        <dbReference type="ARBA" id="ARBA00022723"/>
    </source>
</evidence>
<dbReference type="PANTHER" id="PTHR46910">
    <property type="entry name" value="TRANSCRIPTION FACTOR PDR1"/>
    <property type="match status" value="1"/>
</dbReference>
<dbReference type="Pfam" id="PF04082">
    <property type="entry name" value="Fungal_trans"/>
    <property type="match status" value="1"/>
</dbReference>
<dbReference type="RefSeq" id="XP_502001.1">
    <property type="nucleotide sequence ID" value="XM_502001.3"/>
</dbReference>
<evidence type="ECO:0000256" key="7">
    <source>
        <dbReference type="ARBA" id="ARBA00023242"/>
    </source>
</evidence>
<gene>
    <name evidence="10" type="ORF">YALI1_C26501g</name>
</gene>
<keyword evidence="5" id="KW-0238">DNA-binding</keyword>
<feature type="region of interest" description="Disordered" evidence="9">
    <location>
        <begin position="103"/>
        <end position="161"/>
    </location>
</feature>
<dbReference type="CDD" id="cd15485">
    <property type="entry name" value="ZIP_Cat8"/>
    <property type="match status" value="1"/>
</dbReference>
<dbReference type="PROSITE" id="PS50048">
    <property type="entry name" value="ZN2_CY6_FUNGAL_2"/>
    <property type="match status" value="1"/>
</dbReference>